<dbReference type="PANTHER" id="PTHR45266">
    <property type="entry name" value="OXALOACETATE DECARBOXYLASE ALPHA CHAIN"/>
    <property type="match status" value="1"/>
</dbReference>
<evidence type="ECO:0000256" key="1">
    <source>
        <dbReference type="ARBA" id="ARBA00023267"/>
    </source>
</evidence>
<dbReference type="InterPro" id="IPR000089">
    <property type="entry name" value="Biotin_lipoyl"/>
</dbReference>
<dbReference type="AlphaFoldDB" id="A0A521BMI7"/>
<feature type="domain" description="Lipoyl-binding" evidence="2">
    <location>
        <begin position="1"/>
        <end position="70"/>
    </location>
</feature>
<dbReference type="FunFam" id="2.40.50.100:FF:000003">
    <property type="entry name" value="Acetyl-CoA carboxylase biotin carboxyl carrier protein"/>
    <property type="match status" value="1"/>
</dbReference>
<keyword evidence="4" id="KW-1185">Reference proteome</keyword>
<evidence type="ECO:0000259" key="2">
    <source>
        <dbReference type="PROSITE" id="PS50968"/>
    </source>
</evidence>
<gene>
    <name evidence="3" type="ORF">SAMN06264849_102210</name>
</gene>
<keyword evidence="1" id="KW-0092">Biotin</keyword>
<dbReference type="InterPro" id="IPR011053">
    <property type="entry name" value="Single_hybrid_motif"/>
</dbReference>
<organism evidence="3 4">
    <name type="scientific">Melghirimyces algeriensis</name>
    <dbReference type="NCBI Taxonomy" id="910412"/>
    <lineage>
        <taxon>Bacteria</taxon>
        <taxon>Bacillati</taxon>
        <taxon>Bacillota</taxon>
        <taxon>Bacilli</taxon>
        <taxon>Bacillales</taxon>
        <taxon>Thermoactinomycetaceae</taxon>
        <taxon>Melghirimyces</taxon>
    </lineage>
</organism>
<dbReference type="Pfam" id="PF00364">
    <property type="entry name" value="Biotin_lipoyl"/>
    <property type="match status" value="1"/>
</dbReference>
<dbReference type="SUPFAM" id="SSF51230">
    <property type="entry name" value="Single hybrid motif"/>
    <property type="match status" value="1"/>
</dbReference>
<protein>
    <submittedName>
        <fullName evidence="3">Acetyl-CoA carboxylase biotin carboxyl carrier protein</fullName>
    </submittedName>
</protein>
<dbReference type="PROSITE" id="PS50968">
    <property type="entry name" value="BIOTINYL_LIPOYL"/>
    <property type="match status" value="1"/>
</dbReference>
<dbReference type="NCBIfam" id="NF004547">
    <property type="entry name" value="PRK05889.1"/>
    <property type="match status" value="1"/>
</dbReference>
<dbReference type="RefSeq" id="WP_142504514.1">
    <property type="nucleotide sequence ID" value="NZ_FXTI01000002.1"/>
</dbReference>
<reference evidence="3 4" key="1">
    <citation type="submission" date="2017-05" db="EMBL/GenBank/DDBJ databases">
        <authorList>
            <person name="Varghese N."/>
            <person name="Submissions S."/>
        </authorList>
    </citation>
    <scope>NUCLEOTIDE SEQUENCE [LARGE SCALE GENOMIC DNA]</scope>
    <source>
        <strain evidence="3 4">DSM 45474</strain>
    </source>
</reference>
<dbReference type="Proteomes" id="UP000315636">
    <property type="component" value="Unassembled WGS sequence"/>
</dbReference>
<dbReference type="CDD" id="cd06850">
    <property type="entry name" value="biotinyl_domain"/>
    <property type="match status" value="1"/>
</dbReference>
<accession>A0A521BMI7</accession>
<dbReference type="EMBL" id="FXTI01000002">
    <property type="protein sequence ID" value="SMO48348.1"/>
    <property type="molecule type" value="Genomic_DNA"/>
</dbReference>
<name>A0A521BMI7_9BACL</name>
<sequence>MKVICSTMTGTVLQVLVSEGDRVESGQDVVVLESMKMEVPVQAETAGTVSAVKAEVGGFVNEGDILFELNG</sequence>
<dbReference type="PANTHER" id="PTHR45266:SF3">
    <property type="entry name" value="OXALOACETATE DECARBOXYLASE ALPHA CHAIN"/>
    <property type="match status" value="1"/>
</dbReference>
<dbReference type="InterPro" id="IPR050709">
    <property type="entry name" value="Biotin_Carboxyl_Carrier/Decarb"/>
</dbReference>
<proteinExistence type="predicted"/>
<dbReference type="OrthoDB" id="163546at2"/>
<dbReference type="Gene3D" id="2.40.50.100">
    <property type="match status" value="1"/>
</dbReference>
<dbReference type="NCBIfam" id="NF006079">
    <property type="entry name" value="PRK08225.1"/>
    <property type="match status" value="1"/>
</dbReference>
<evidence type="ECO:0000313" key="4">
    <source>
        <dbReference type="Proteomes" id="UP000315636"/>
    </source>
</evidence>
<evidence type="ECO:0000313" key="3">
    <source>
        <dbReference type="EMBL" id="SMO48348.1"/>
    </source>
</evidence>